<comment type="similarity">
    <text evidence="2">Belongs to the autoinducer-2 exporter (AI-2E) (TC 2.A.86) family.</text>
</comment>
<feature type="transmembrane region" description="Helical" evidence="6">
    <location>
        <begin position="304"/>
        <end position="329"/>
    </location>
</feature>
<keyword evidence="4 6" id="KW-1133">Transmembrane helix</keyword>
<protein>
    <submittedName>
        <fullName evidence="7">Predicted PurR-regulated permease PerM</fullName>
    </submittedName>
</protein>
<feature type="transmembrane region" description="Helical" evidence="6">
    <location>
        <begin position="240"/>
        <end position="258"/>
    </location>
</feature>
<evidence type="ECO:0000256" key="2">
    <source>
        <dbReference type="ARBA" id="ARBA00009773"/>
    </source>
</evidence>
<evidence type="ECO:0000256" key="5">
    <source>
        <dbReference type="ARBA" id="ARBA00023136"/>
    </source>
</evidence>
<reference evidence="7 8" key="1">
    <citation type="submission" date="2016-11" db="EMBL/GenBank/DDBJ databases">
        <authorList>
            <person name="Jaros S."/>
            <person name="Januszkiewicz K."/>
            <person name="Wedrychowicz H."/>
        </authorList>
    </citation>
    <scope>NUCLEOTIDE SEQUENCE [LARGE SCALE GENOMIC DNA]</scope>
    <source>
        <strain evidence="7 8">DSM 26897</strain>
    </source>
</reference>
<accession>A0A1M5HGC8</accession>
<dbReference type="EMBL" id="FQUO01000019">
    <property type="protein sequence ID" value="SHG15005.1"/>
    <property type="molecule type" value="Genomic_DNA"/>
</dbReference>
<evidence type="ECO:0000256" key="6">
    <source>
        <dbReference type="SAM" id="Phobius"/>
    </source>
</evidence>
<feature type="transmembrane region" description="Helical" evidence="6">
    <location>
        <begin position="67"/>
        <end position="87"/>
    </location>
</feature>
<dbReference type="Proteomes" id="UP000184368">
    <property type="component" value="Unassembled WGS sequence"/>
</dbReference>
<dbReference type="Pfam" id="PF01594">
    <property type="entry name" value="AI-2E_transport"/>
    <property type="match status" value="1"/>
</dbReference>
<organism evidence="7 8">
    <name type="scientific">Cnuella takakiae</name>
    <dbReference type="NCBI Taxonomy" id="1302690"/>
    <lineage>
        <taxon>Bacteria</taxon>
        <taxon>Pseudomonadati</taxon>
        <taxon>Bacteroidota</taxon>
        <taxon>Chitinophagia</taxon>
        <taxon>Chitinophagales</taxon>
        <taxon>Chitinophagaceae</taxon>
        <taxon>Cnuella</taxon>
    </lineage>
</organism>
<feature type="transmembrane region" description="Helical" evidence="6">
    <location>
        <begin position="36"/>
        <end position="55"/>
    </location>
</feature>
<keyword evidence="5 6" id="KW-0472">Membrane</keyword>
<sequence>MQAPDLKAFDQKVWRTIGMVALTLILLWIIKDTIRVFLLIITAILVSIFFLRLAGIIRSKTGCKQGLSLALAIIASIASLVLVFWFIGARVQLQIAELSDTLPASIENVRQKIEANPLGKRLLGGMGKSGQSLQKYAPAAQRFFTGSFGVLGDLYAILFLGIFFTISPKTYVGGLVRLVPLKGRDTARHVLHEMDTTLGHWLKGQLIAMLVVAVLTWVGLAIIGVPMAIALAIIAGLFNFVPNLGPLVAMIPAVLVGMMQGGNTALYVAGLYLLVQALESNLITPYIQNKMIEIPPALILMGQLLMGTLLGVMGIILATPLVALIMVAVRELYVKKQEAGSPQNTGL</sequence>
<feature type="transmembrane region" description="Helical" evidence="6">
    <location>
        <begin position="206"/>
        <end position="234"/>
    </location>
</feature>
<dbReference type="OrthoDB" id="5761230at2"/>
<dbReference type="InterPro" id="IPR002549">
    <property type="entry name" value="AI-2E-like"/>
</dbReference>
<dbReference type="RefSeq" id="WP_073047164.1">
    <property type="nucleotide sequence ID" value="NZ_FQUO01000019.1"/>
</dbReference>
<evidence type="ECO:0000313" key="8">
    <source>
        <dbReference type="Proteomes" id="UP000184368"/>
    </source>
</evidence>
<keyword evidence="8" id="KW-1185">Reference proteome</keyword>
<keyword evidence="3 6" id="KW-0812">Transmembrane</keyword>
<evidence type="ECO:0000256" key="1">
    <source>
        <dbReference type="ARBA" id="ARBA00004141"/>
    </source>
</evidence>
<dbReference type="PANTHER" id="PTHR21716:SF62">
    <property type="entry name" value="TRANSPORT PROTEIN YDBI-RELATED"/>
    <property type="match status" value="1"/>
</dbReference>
<name>A0A1M5HGC8_9BACT</name>
<evidence type="ECO:0000313" key="7">
    <source>
        <dbReference type="EMBL" id="SHG15005.1"/>
    </source>
</evidence>
<dbReference type="GO" id="GO:0055085">
    <property type="term" value="P:transmembrane transport"/>
    <property type="evidence" value="ECO:0007669"/>
    <property type="project" value="TreeGrafter"/>
</dbReference>
<gene>
    <name evidence="7" type="ORF">SAMN05444008_11945</name>
</gene>
<comment type="subcellular location">
    <subcellularLocation>
        <location evidence="1">Membrane</location>
        <topology evidence="1">Multi-pass membrane protein</topology>
    </subcellularLocation>
</comment>
<evidence type="ECO:0000256" key="4">
    <source>
        <dbReference type="ARBA" id="ARBA00022989"/>
    </source>
</evidence>
<dbReference type="PANTHER" id="PTHR21716">
    <property type="entry name" value="TRANSMEMBRANE PROTEIN"/>
    <property type="match status" value="1"/>
</dbReference>
<dbReference type="AlphaFoldDB" id="A0A1M5HGC8"/>
<feature type="transmembrane region" description="Helical" evidence="6">
    <location>
        <begin position="12"/>
        <end position="30"/>
    </location>
</feature>
<dbReference type="STRING" id="1302690.BUE76_13925"/>
<feature type="transmembrane region" description="Helical" evidence="6">
    <location>
        <begin position="154"/>
        <end position="179"/>
    </location>
</feature>
<evidence type="ECO:0000256" key="3">
    <source>
        <dbReference type="ARBA" id="ARBA00022692"/>
    </source>
</evidence>
<dbReference type="GO" id="GO:0016020">
    <property type="term" value="C:membrane"/>
    <property type="evidence" value="ECO:0007669"/>
    <property type="project" value="UniProtKB-SubCell"/>
</dbReference>
<proteinExistence type="inferred from homology"/>